<dbReference type="Proteomes" id="UP000275408">
    <property type="component" value="Unassembled WGS sequence"/>
</dbReference>
<dbReference type="EMBL" id="RCHS01003332">
    <property type="protein sequence ID" value="RMX42555.1"/>
    <property type="molecule type" value="Genomic_DNA"/>
</dbReference>
<protein>
    <submittedName>
        <fullName evidence="1">Uncharacterized protein</fullName>
    </submittedName>
</protein>
<organism evidence="1 2">
    <name type="scientific">Pocillopora damicornis</name>
    <name type="common">Cauliflower coral</name>
    <name type="synonym">Millepora damicornis</name>
    <dbReference type="NCBI Taxonomy" id="46731"/>
    <lineage>
        <taxon>Eukaryota</taxon>
        <taxon>Metazoa</taxon>
        <taxon>Cnidaria</taxon>
        <taxon>Anthozoa</taxon>
        <taxon>Hexacorallia</taxon>
        <taxon>Scleractinia</taxon>
        <taxon>Astrocoeniina</taxon>
        <taxon>Pocilloporidae</taxon>
        <taxon>Pocillopora</taxon>
    </lineage>
</organism>
<evidence type="ECO:0000313" key="2">
    <source>
        <dbReference type="Proteomes" id="UP000275408"/>
    </source>
</evidence>
<name>A0A3M6TMB4_POCDA</name>
<evidence type="ECO:0000313" key="1">
    <source>
        <dbReference type="EMBL" id="RMX42555.1"/>
    </source>
</evidence>
<proteinExistence type="predicted"/>
<gene>
    <name evidence="1" type="ORF">pdam_00016890</name>
</gene>
<reference evidence="1 2" key="1">
    <citation type="journal article" date="2018" name="Sci. Rep.">
        <title>Comparative analysis of the Pocillopora damicornis genome highlights role of immune system in coral evolution.</title>
        <authorList>
            <person name="Cunning R."/>
            <person name="Bay R.A."/>
            <person name="Gillette P."/>
            <person name="Baker A.C."/>
            <person name="Traylor-Knowles N."/>
        </authorList>
    </citation>
    <scope>NUCLEOTIDE SEQUENCE [LARGE SCALE GENOMIC DNA]</scope>
    <source>
        <strain evidence="1">RSMAS</strain>
        <tissue evidence="1">Whole animal</tissue>
    </source>
</reference>
<keyword evidence="2" id="KW-1185">Reference proteome</keyword>
<dbReference type="AlphaFoldDB" id="A0A3M6TMB4"/>
<accession>A0A3M6TMB4</accession>
<comment type="caution">
    <text evidence="1">The sequence shown here is derived from an EMBL/GenBank/DDBJ whole genome shotgun (WGS) entry which is preliminary data.</text>
</comment>
<sequence>MPVGNDPATTAKAAALGGVSGHTDTIEMQNLKFLTAGHPPLPSTTQIELPMVLGGAGESTNGTFSQSSSTSLSNSVKLFRGDMRQDNGIGGPPLANLTTKRLSPAEQGYHGNPRATGHKFSYDNCHFPDVELSDFDAEVLVEGPISIGAIEEDRPMMAPVPCPQNHVVCKEEKGE</sequence>